<dbReference type="PANTHER" id="PTHR43394">
    <property type="entry name" value="ATP-DEPENDENT PERMEASE MDL1, MITOCHONDRIAL"/>
    <property type="match status" value="1"/>
</dbReference>
<evidence type="ECO:0000256" key="2">
    <source>
        <dbReference type="ARBA" id="ARBA00007577"/>
    </source>
</evidence>
<dbReference type="GO" id="GO:0016887">
    <property type="term" value="F:ATP hydrolysis activity"/>
    <property type="evidence" value="ECO:0007669"/>
    <property type="project" value="InterPro"/>
</dbReference>
<evidence type="ECO:0000256" key="6">
    <source>
        <dbReference type="ARBA" id="ARBA00022840"/>
    </source>
</evidence>
<dbReference type="Gene3D" id="1.20.1560.10">
    <property type="entry name" value="ABC transporter type 1, transmembrane domain"/>
    <property type="match status" value="1"/>
</dbReference>
<name>A0A2N3IK17_9BACT</name>
<evidence type="ECO:0000313" key="12">
    <source>
        <dbReference type="EMBL" id="PKQ70621.1"/>
    </source>
</evidence>
<evidence type="ECO:0000256" key="8">
    <source>
        <dbReference type="ARBA" id="ARBA00023136"/>
    </source>
</evidence>
<evidence type="ECO:0000256" key="3">
    <source>
        <dbReference type="ARBA" id="ARBA00022448"/>
    </source>
</evidence>
<reference evidence="12 13" key="1">
    <citation type="submission" date="2017-06" db="EMBL/GenBank/DDBJ databases">
        <title>Raineya orbicola gen. nov., sp. nov. a slightly thermophilic bacterium of the phylum Bacteroidetes and the description of Raineyaceae fam. nov.</title>
        <authorList>
            <person name="Albuquerque L."/>
            <person name="Polonia A.R.M."/>
            <person name="Barroso C."/>
            <person name="Froufe H.J.C."/>
            <person name="Lage O."/>
            <person name="Lobo-Da-Cunha A."/>
            <person name="Egas C."/>
            <person name="Da Costa M.S."/>
        </authorList>
    </citation>
    <scope>NUCLEOTIDE SEQUENCE [LARGE SCALE GENOMIC DNA]</scope>
    <source>
        <strain evidence="12 13">SPSPC-11</strain>
    </source>
</reference>
<dbReference type="Pfam" id="PF00664">
    <property type="entry name" value="ABC_membrane"/>
    <property type="match status" value="1"/>
</dbReference>
<evidence type="ECO:0000256" key="7">
    <source>
        <dbReference type="ARBA" id="ARBA00022989"/>
    </source>
</evidence>
<dbReference type="GO" id="GO:0005524">
    <property type="term" value="F:ATP binding"/>
    <property type="evidence" value="ECO:0007669"/>
    <property type="project" value="UniProtKB-KW"/>
</dbReference>
<keyword evidence="4 9" id="KW-0812">Transmembrane</keyword>
<evidence type="ECO:0000313" key="13">
    <source>
        <dbReference type="Proteomes" id="UP000233387"/>
    </source>
</evidence>
<keyword evidence="7 9" id="KW-1133">Transmembrane helix</keyword>
<dbReference type="SUPFAM" id="SSF52540">
    <property type="entry name" value="P-loop containing nucleoside triphosphate hydrolases"/>
    <property type="match status" value="1"/>
</dbReference>
<keyword evidence="5" id="KW-0547">Nucleotide-binding</keyword>
<dbReference type="Pfam" id="PF00005">
    <property type="entry name" value="ABC_tran"/>
    <property type="match status" value="1"/>
</dbReference>
<dbReference type="Gene3D" id="3.40.50.300">
    <property type="entry name" value="P-loop containing nucleotide triphosphate hydrolases"/>
    <property type="match status" value="1"/>
</dbReference>
<keyword evidence="6" id="KW-0067">ATP-binding</keyword>
<comment type="subcellular location">
    <subcellularLocation>
        <location evidence="1">Cell membrane</location>
        <topology evidence="1">Multi-pass membrane protein</topology>
    </subcellularLocation>
</comment>
<feature type="transmembrane region" description="Helical" evidence="9">
    <location>
        <begin position="40"/>
        <end position="63"/>
    </location>
</feature>
<dbReference type="InterPro" id="IPR003439">
    <property type="entry name" value="ABC_transporter-like_ATP-bd"/>
</dbReference>
<feature type="transmembrane region" description="Helical" evidence="9">
    <location>
        <begin position="266"/>
        <end position="292"/>
    </location>
</feature>
<dbReference type="GO" id="GO:0015421">
    <property type="term" value="F:ABC-type oligopeptide transporter activity"/>
    <property type="evidence" value="ECO:0007669"/>
    <property type="project" value="TreeGrafter"/>
</dbReference>
<feature type="transmembrane region" description="Helical" evidence="9">
    <location>
        <begin position="83"/>
        <end position="105"/>
    </location>
</feature>
<feature type="domain" description="ABC transporter" evidence="10">
    <location>
        <begin position="361"/>
        <end position="597"/>
    </location>
</feature>
<organism evidence="12 13">
    <name type="scientific">Raineya orbicola</name>
    <dbReference type="NCBI Taxonomy" id="2016530"/>
    <lineage>
        <taxon>Bacteria</taxon>
        <taxon>Pseudomonadati</taxon>
        <taxon>Bacteroidota</taxon>
        <taxon>Cytophagia</taxon>
        <taxon>Cytophagales</taxon>
        <taxon>Raineyaceae</taxon>
        <taxon>Raineya</taxon>
    </lineage>
</organism>
<protein>
    <submittedName>
        <fullName evidence="12">ABC-type multidrug transport system ATPase and permease component</fullName>
    </submittedName>
</protein>
<evidence type="ECO:0000256" key="1">
    <source>
        <dbReference type="ARBA" id="ARBA00004651"/>
    </source>
</evidence>
<evidence type="ECO:0000256" key="4">
    <source>
        <dbReference type="ARBA" id="ARBA00022692"/>
    </source>
</evidence>
<dbReference type="FunFam" id="3.40.50.300:FF:000205">
    <property type="entry name" value="ABC transporter B family member 4"/>
    <property type="match status" value="1"/>
</dbReference>
<evidence type="ECO:0000259" key="10">
    <source>
        <dbReference type="PROSITE" id="PS50893"/>
    </source>
</evidence>
<dbReference type="Proteomes" id="UP000233387">
    <property type="component" value="Unassembled WGS sequence"/>
</dbReference>
<dbReference type="AlphaFoldDB" id="A0A2N3IK17"/>
<comment type="similarity">
    <text evidence="2">Belongs to the ABC transporter superfamily. ABCB family. Multidrug resistance exporter (TC 3.A.1.201) subfamily.</text>
</comment>
<evidence type="ECO:0000256" key="5">
    <source>
        <dbReference type="ARBA" id="ARBA00022741"/>
    </source>
</evidence>
<comment type="caution">
    <text evidence="12">The sequence shown here is derived from an EMBL/GenBank/DDBJ whole genome shotgun (WGS) entry which is preliminary data.</text>
</comment>
<dbReference type="OrthoDB" id="1111069at2"/>
<gene>
    <name evidence="12" type="ORF">Rain11_0351</name>
</gene>
<evidence type="ECO:0000259" key="11">
    <source>
        <dbReference type="PROSITE" id="PS50929"/>
    </source>
</evidence>
<dbReference type="PROSITE" id="PS00211">
    <property type="entry name" value="ABC_TRANSPORTER_1"/>
    <property type="match status" value="1"/>
</dbReference>
<feature type="transmembrane region" description="Helical" evidence="9">
    <location>
        <begin position="187"/>
        <end position="206"/>
    </location>
</feature>
<dbReference type="InterPro" id="IPR036640">
    <property type="entry name" value="ABC1_TM_sf"/>
</dbReference>
<dbReference type="PROSITE" id="PS50929">
    <property type="entry name" value="ABC_TM1F"/>
    <property type="match status" value="1"/>
</dbReference>
<dbReference type="CDD" id="cd18576">
    <property type="entry name" value="ABC_6TM_bac_exporter_ABCB8_10_like"/>
    <property type="match status" value="1"/>
</dbReference>
<dbReference type="PANTHER" id="PTHR43394:SF1">
    <property type="entry name" value="ATP-BINDING CASSETTE SUB-FAMILY B MEMBER 10, MITOCHONDRIAL"/>
    <property type="match status" value="1"/>
</dbReference>
<dbReference type="EMBL" id="NKXO01000004">
    <property type="protein sequence ID" value="PKQ70621.1"/>
    <property type="molecule type" value="Genomic_DNA"/>
</dbReference>
<dbReference type="InterPro" id="IPR039421">
    <property type="entry name" value="Type_1_exporter"/>
</dbReference>
<keyword evidence="8 9" id="KW-0472">Membrane</keyword>
<dbReference type="SMART" id="SM00382">
    <property type="entry name" value="AAA"/>
    <property type="match status" value="1"/>
</dbReference>
<keyword evidence="3" id="KW-0813">Transport</keyword>
<dbReference type="PROSITE" id="PS50893">
    <property type="entry name" value="ABC_TRANSPORTER_2"/>
    <property type="match status" value="1"/>
</dbReference>
<proteinExistence type="inferred from homology"/>
<dbReference type="GO" id="GO:0005886">
    <property type="term" value="C:plasma membrane"/>
    <property type="evidence" value="ECO:0007669"/>
    <property type="project" value="UniProtKB-SubCell"/>
</dbReference>
<dbReference type="InterPro" id="IPR011527">
    <property type="entry name" value="ABC1_TM_dom"/>
</dbReference>
<feature type="transmembrane region" description="Helical" evidence="9">
    <location>
        <begin position="304"/>
        <end position="323"/>
    </location>
</feature>
<dbReference type="SUPFAM" id="SSF90123">
    <property type="entry name" value="ABC transporter transmembrane region"/>
    <property type="match status" value="1"/>
</dbReference>
<dbReference type="InterPro" id="IPR003593">
    <property type="entry name" value="AAA+_ATPase"/>
</dbReference>
<dbReference type="RefSeq" id="WP_101357617.1">
    <property type="nucleotide sequence ID" value="NZ_NKXO01000004.1"/>
</dbReference>
<sequence length="608" mass="68461">MPPRNRFAENGENPDKKRKLTKEGFAKIRKLLAYTRPYRVYFWVGMFFLVISTLTTLTFPTLSGKIADVASGDTSWILKSVNQVAWVFLGILLLQALASFFRVYLFANVSERTMADLRASLYNKIITLPISFFEKNRVGDLISRINTDISQLESMLSFGLAEIFRQVAVLTIGVSILLIRYTELALVMLATFPVMIIAAILFGRFIRKLSKKAQDELAQASTIVEETFQAIQVVKIFTNELWEQRRYRNKLNNLVKIALKTSVFRGIFVSFLIFALFGGIVLVLWYGANLIAEGSLKTGELIEFILYTIFIGASVAGMGDLYAQLQKTIGASERILEILGEKSEINRFADLENLEKIKGKIQIENLHFSYPTRADLEVLKGVSLKIHQGQKVALVGYSGAGKSTIIQLLMKLYEVPAQTIWIDEKPLEQWDTHTLRANMALVPQELILFGGTIRENIAYGKPNASDEEIIEAAKKANAWEFIERFPEKLNTIVGERGIKLSGGQRQRIAIARAILKNPSILILDEATSSLDAESEKIVQDALNELMKNRTTIIIAHRLATIRNADVIYVLDEGKIAEIGTHQKLLQNENGIYAGLVRMQMEYATYEIT</sequence>
<dbReference type="InterPro" id="IPR027417">
    <property type="entry name" value="P-loop_NTPase"/>
</dbReference>
<accession>A0A2N3IK17</accession>
<evidence type="ECO:0000256" key="9">
    <source>
        <dbReference type="SAM" id="Phobius"/>
    </source>
</evidence>
<dbReference type="InterPro" id="IPR017871">
    <property type="entry name" value="ABC_transporter-like_CS"/>
</dbReference>
<feature type="transmembrane region" description="Helical" evidence="9">
    <location>
        <begin position="163"/>
        <end position="181"/>
    </location>
</feature>
<keyword evidence="13" id="KW-1185">Reference proteome</keyword>
<feature type="domain" description="ABC transmembrane type-1" evidence="11">
    <location>
        <begin position="43"/>
        <end position="327"/>
    </location>
</feature>